<sequence>MISNVGNIRSMDAVVSGRTGGGDPLTSLETLVKESSEVQAGNFQLQYEMQATLSERNVAIAELCHLVDSEKDTISALIDRCLQIEQQNSVIQWISDNLIQINKDRADKQAQQKQIESEVSGIVNLHEDLRNQVLFHIDDAIVSNKRKRILLENNKEVKDQIIRASLQLEDVVETITTAQHENGLLLTQIENLEGDIAKFERDVSEEEHQLFDLRANHLSMIEDIEGCQANFDGVCLELEHALDRSKSLDDELKSWRDLIRKESALQSNLLVLLQEKQVAFQGLASIKQRLSESQTTKFDAESVKSTLEKDIVDLTDQCYELENKINASRSKETELHEAAAALDTGIANMAFQEQQWHEDIADLTEQNRIDIDALQHFQARFTEINAGIRSQLPFALGFQRVQALRKEVKHFNEIIHSCQHGEFLLNAKQDFDAIILDTHQATSMVSLIKVANSKLDRDMIIDGSMDKVNLDEAIATEQNKIEELLYANGKLKIQSSQLETQLEQTRSTIGDKQTEIKVLEREYRELILQLDVDAAAHSQRIKNIEDTNVKEMKDASLYTKNNHECISKSVLVQMNKKKQMQNRQFQTELSAIQKQIDSVRSSGVITDAPKDRKIKPRTRQHNEEDDFMELWTKD</sequence>
<dbReference type="EMBL" id="HACM01005286">
    <property type="protein sequence ID" value="CRZ05728.1"/>
    <property type="molecule type" value="Transcribed_RNA"/>
</dbReference>
<protein>
    <submittedName>
        <fullName evidence="3">Uncharacterized protein</fullName>
    </submittedName>
</protein>
<name>A0A0H5QUN8_9EUKA</name>
<feature type="coiled-coil region" evidence="1">
    <location>
        <begin position="182"/>
        <end position="216"/>
    </location>
</feature>
<accession>A0A0H5QUN8</accession>
<reference evidence="3" key="1">
    <citation type="submission" date="2015-04" db="EMBL/GenBank/DDBJ databases">
        <title>The genome sequence of the plant pathogenic Rhizarian Plasmodiophora brassicae reveals insights in its biotrophic life cycle and the origin of chitin synthesis.</title>
        <authorList>
            <person name="Schwelm A."/>
            <person name="Fogelqvist J."/>
            <person name="Knaust A."/>
            <person name="Julke S."/>
            <person name="Lilja T."/>
            <person name="Dhandapani V."/>
            <person name="Bonilla-Rosso G."/>
            <person name="Karlsson M."/>
            <person name="Shevchenko A."/>
            <person name="Choi S.R."/>
            <person name="Kim H.G."/>
            <person name="Park J.Y."/>
            <person name="Lim Y.P."/>
            <person name="Ludwig-Muller J."/>
            <person name="Dixelius C."/>
        </authorList>
    </citation>
    <scope>NUCLEOTIDE SEQUENCE</scope>
    <source>
        <tissue evidence="3">Potato root galls</tissue>
    </source>
</reference>
<evidence type="ECO:0000256" key="1">
    <source>
        <dbReference type="SAM" id="Coils"/>
    </source>
</evidence>
<organism evidence="3">
    <name type="scientific">Spongospora subterranea</name>
    <dbReference type="NCBI Taxonomy" id="70186"/>
    <lineage>
        <taxon>Eukaryota</taxon>
        <taxon>Sar</taxon>
        <taxon>Rhizaria</taxon>
        <taxon>Endomyxa</taxon>
        <taxon>Phytomyxea</taxon>
        <taxon>Plasmodiophorida</taxon>
        <taxon>Plasmodiophoridae</taxon>
        <taxon>Spongospora</taxon>
    </lineage>
</organism>
<dbReference type="AlphaFoldDB" id="A0A0H5QUN8"/>
<proteinExistence type="predicted"/>
<keyword evidence="1" id="KW-0175">Coiled coil</keyword>
<evidence type="ECO:0000313" key="3">
    <source>
        <dbReference type="EMBL" id="CRZ05728.1"/>
    </source>
</evidence>
<feature type="region of interest" description="Disordered" evidence="2">
    <location>
        <begin position="606"/>
        <end position="634"/>
    </location>
</feature>
<feature type="coiled-coil region" evidence="1">
    <location>
        <begin position="502"/>
        <end position="529"/>
    </location>
</feature>
<evidence type="ECO:0000256" key="2">
    <source>
        <dbReference type="SAM" id="MobiDB-lite"/>
    </source>
</evidence>